<accession>A0ABQ4LJZ0</accession>
<evidence type="ECO:0000313" key="2">
    <source>
        <dbReference type="Proteomes" id="UP000676601"/>
    </source>
</evidence>
<dbReference type="Proteomes" id="UP000676601">
    <property type="component" value="Unassembled WGS sequence"/>
</dbReference>
<gene>
    <name evidence="1" type="ORF">J21TS7_51620</name>
</gene>
<organism evidence="1 2">
    <name type="scientific">Paenibacillus cineris</name>
    <dbReference type="NCBI Taxonomy" id="237530"/>
    <lineage>
        <taxon>Bacteria</taxon>
        <taxon>Bacillati</taxon>
        <taxon>Bacillota</taxon>
        <taxon>Bacilli</taxon>
        <taxon>Bacillales</taxon>
        <taxon>Paenibacillaceae</taxon>
        <taxon>Paenibacillus</taxon>
    </lineage>
</organism>
<reference evidence="1 2" key="1">
    <citation type="submission" date="2021-03" db="EMBL/GenBank/DDBJ databases">
        <title>Antimicrobial resistance genes in bacteria isolated from Japanese honey, and their potential for conferring macrolide and lincosamide resistance in the American foulbrood pathogen Paenibacillus larvae.</title>
        <authorList>
            <person name="Okamoto M."/>
            <person name="Kumagai M."/>
            <person name="Kanamori H."/>
            <person name="Takamatsu D."/>
        </authorList>
    </citation>
    <scope>NUCLEOTIDE SEQUENCE [LARGE SCALE GENOMIC DNA]</scope>
    <source>
        <strain evidence="1 2">J21TS7</strain>
    </source>
</reference>
<dbReference type="EMBL" id="BORU01000003">
    <property type="protein sequence ID" value="GIO56844.1"/>
    <property type="molecule type" value="Genomic_DNA"/>
</dbReference>
<proteinExistence type="predicted"/>
<keyword evidence="2" id="KW-1185">Reference proteome</keyword>
<name>A0ABQ4LJZ0_9BACL</name>
<protein>
    <submittedName>
        <fullName evidence="1">Uncharacterized protein</fullName>
    </submittedName>
</protein>
<comment type="caution">
    <text evidence="1">The sequence shown here is derived from an EMBL/GenBank/DDBJ whole genome shotgun (WGS) entry which is preliminary data.</text>
</comment>
<evidence type="ECO:0000313" key="1">
    <source>
        <dbReference type="EMBL" id="GIO56844.1"/>
    </source>
</evidence>
<dbReference type="RefSeq" id="WP_212985359.1">
    <property type="nucleotide sequence ID" value="NZ_BORU01000003.1"/>
</dbReference>
<sequence length="100" mass="11472">MQSKGWIPLINISNDEKIWVGTKIRLFNAGLNVTDKEYDYYDYLVSYIYDNNDLLQLTNLSQGEAGNILCVIPKEKPYHYSLGKSLKDAVGLDNSYVLFE</sequence>